<gene>
    <name evidence="6" type="primary">speB</name>
    <name evidence="6" type="ORF">GLX25_14175</name>
</gene>
<keyword evidence="3 5" id="KW-0378">Hydrolase</keyword>
<dbReference type="PRINTS" id="PR00116">
    <property type="entry name" value="ARGINASE"/>
</dbReference>
<dbReference type="InterPro" id="IPR023696">
    <property type="entry name" value="Ureohydrolase_dom_sf"/>
</dbReference>
<comment type="similarity">
    <text evidence="1">Belongs to the arginase family. Agmatinase subfamily.</text>
</comment>
<dbReference type="OrthoDB" id="9788689at2"/>
<dbReference type="NCBIfam" id="NF002564">
    <property type="entry name" value="PRK02190.1"/>
    <property type="match status" value="1"/>
</dbReference>
<organism evidence="6 7">
    <name type="scientific">Agromyces luteolus</name>
    <dbReference type="NCBI Taxonomy" id="88373"/>
    <lineage>
        <taxon>Bacteria</taxon>
        <taxon>Bacillati</taxon>
        <taxon>Actinomycetota</taxon>
        <taxon>Actinomycetes</taxon>
        <taxon>Micrococcales</taxon>
        <taxon>Microbacteriaceae</taxon>
        <taxon>Agromyces</taxon>
    </lineage>
</organism>
<dbReference type="PIRSF" id="PIRSF036979">
    <property type="entry name" value="Arginase"/>
    <property type="match status" value="1"/>
</dbReference>
<sequence length="328" mass="35171">MEDLGNVGQRDESDLPRFGGIATFALLPRADQVERADVAVVGIPFDSGTSFRPGARFGPTHVREHSRQLHPYHAIHDTFPFRNQQVVDAGDFGVGPYDIGAAVDAIHAQARRLTLEGTRILALGGDHTIALPLLRAAAEVHGPLAVLHFDAHLDTWDVLHGASIWHGSPFRRAADEGLLDLEHCQHVGIRGGIYDPSELEDDRRAGFRIIRAEAFQDHSMQDLADRILQRLGSGPVYVSIDIDVLDPAQAPGTGTPEVGGITTREFFAVLRKLAGLNIVGGDVVEVAPAYDHAGVTGLAAAHTAWELLTLMGLTPANRSSTSESAVGP</sequence>
<dbReference type="InterPro" id="IPR005925">
    <property type="entry name" value="Agmatinase-rel"/>
</dbReference>
<evidence type="ECO:0000256" key="3">
    <source>
        <dbReference type="ARBA" id="ARBA00022801"/>
    </source>
</evidence>
<dbReference type="AlphaFoldDB" id="A0A7C9HJ89"/>
<dbReference type="EC" id="3.5.3.11" evidence="6"/>
<feature type="binding site" evidence="4">
    <location>
        <position position="127"/>
    </location>
    <ligand>
        <name>Mn(2+)</name>
        <dbReference type="ChEBI" id="CHEBI:29035"/>
        <label>1</label>
    </ligand>
</feature>
<dbReference type="Gene3D" id="3.40.800.10">
    <property type="entry name" value="Ureohydrolase domain"/>
    <property type="match status" value="1"/>
</dbReference>
<dbReference type="PROSITE" id="PS01053">
    <property type="entry name" value="ARGINASE_1"/>
    <property type="match status" value="1"/>
</dbReference>
<evidence type="ECO:0000313" key="7">
    <source>
        <dbReference type="Proteomes" id="UP000480122"/>
    </source>
</evidence>
<keyword evidence="7" id="KW-1185">Reference proteome</keyword>
<evidence type="ECO:0000256" key="4">
    <source>
        <dbReference type="PIRSR" id="PIRSR036979-1"/>
    </source>
</evidence>
<evidence type="ECO:0000256" key="1">
    <source>
        <dbReference type="ARBA" id="ARBA00009227"/>
    </source>
</evidence>
<dbReference type="SUPFAM" id="SSF52768">
    <property type="entry name" value="Arginase/deacetylase"/>
    <property type="match status" value="1"/>
</dbReference>
<name>A0A7C9HJ89_9MICO</name>
<dbReference type="CDD" id="cd11592">
    <property type="entry name" value="Agmatinase_PAH"/>
    <property type="match status" value="1"/>
</dbReference>
<proteinExistence type="inferred from homology"/>
<feature type="binding site" evidence="4">
    <location>
        <position position="241"/>
    </location>
    <ligand>
        <name>Mn(2+)</name>
        <dbReference type="ChEBI" id="CHEBI:29035"/>
        <label>1</label>
    </ligand>
</feature>
<feature type="binding site" evidence="4">
    <location>
        <position position="152"/>
    </location>
    <ligand>
        <name>Mn(2+)</name>
        <dbReference type="ChEBI" id="CHEBI:29035"/>
        <label>1</label>
    </ligand>
</feature>
<comment type="caution">
    <text evidence="6">The sequence shown here is derived from an EMBL/GenBank/DDBJ whole genome shotgun (WGS) entry which is preliminary data.</text>
</comment>
<dbReference type="PROSITE" id="PS51409">
    <property type="entry name" value="ARGINASE_2"/>
    <property type="match status" value="1"/>
</dbReference>
<dbReference type="Proteomes" id="UP000480122">
    <property type="component" value="Unassembled WGS sequence"/>
</dbReference>
<dbReference type="InterPro" id="IPR006035">
    <property type="entry name" value="Ureohydrolase"/>
</dbReference>
<dbReference type="PANTHER" id="PTHR11358">
    <property type="entry name" value="ARGINASE/AGMATINASE"/>
    <property type="match status" value="1"/>
</dbReference>
<accession>A0A7C9HJ89</accession>
<dbReference type="InterPro" id="IPR020855">
    <property type="entry name" value="Ureohydrolase_Mn_BS"/>
</dbReference>
<reference evidence="6 7" key="1">
    <citation type="submission" date="2019-11" db="EMBL/GenBank/DDBJ databases">
        <title>Agromyces kandeliae sp. nov., isolated from mangrove soil.</title>
        <authorList>
            <person name="Wang R."/>
        </authorList>
    </citation>
    <scope>NUCLEOTIDE SEQUENCE [LARGE SCALE GENOMIC DNA]</scope>
    <source>
        <strain evidence="6 7">JCM 11431</strain>
    </source>
</reference>
<dbReference type="RefSeq" id="WP_155843117.1">
    <property type="nucleotide sequence ID" value="NZ_BAAAIA010000008.1"/>
</dbReference>
<keyword evidence="4" id="KW-0464">Manganese</keyword>
<evidence type="ECO:0000256" key="2">
    <source>
        <dbReference type="ARBA" id="ARBA00022723"/>
    </source>
</evidence>
<keyword evidence="2 4" id="KW-0479">Metal-binding</keyword>
<dbReference type="PANTHER" id="PTHR11358:SF26">
    <property type="entry name" value="GUANIDINO ACID HYDROLASE, MITOCHONDRIAL"/>
    <property type="match status" value="1"/>
</dbReference>
<dbReference type="Pfam" id="PF00491">
    <property type="entry name" value="Arginase"/>
    <property type="match status" value="1"/>
</dbReference>
<dbReference type="GO" id="GO:0033389">
    <property type="term" value="P:putrescine biosynthetic process from arginine, via agmatine"/>
    <property type="evidence" value="ECO:0007669"/>
    <property type="project" value="TreeGrafter"/>
</dbReference>
<dbReference type="NCBIfam" id="TIGR01230">
    <property type="entry name" value="agmatinase"/>
    <property type="match status" value="1"/>
</dbReference>
<evidence type="ECO:0000256" key="5">
    <source>
        <dbReference type="RuleBase" id="RU003684"/>
    </source>
</evidence>
<comment type="cofactor">
    <cofactor evidence="4">
        <name>Mn(2+)</name>
        <dbReference type="ChEBI" id="CHEBI:29035"/>
    </cofactor>
    <text evidence="4">Binds 2 manganese ions per subunit.</text>
</comment>
<dbReference type="GO" id="GO:0046872">
    <property type="term" value="F:metal ion binding"/>
    <property type="evidence" value="ECO:0007669"/>
    <property type="project" value="UniProtKB-KW"/>
</dbReference>
<evidence type="ECO:0000313" key="6">
    <source>
        <dbReference type="EMBL" id="MUN08261.1"/>
    </source>
</evidence>
<feature type="binding site" evidence="4">
    <location>
        <position position="154"/>
    </location>
    <ligand>
        <name>Mn(2+)</name>
        <dbReference type="ChEBI" id="CHEBI:29035"/>
        <label>1</label>
    </ligand>
</feature>
<dbReference type="EMBL" id="WODA01000025">
    <property type="protein sequence ID" value="MUN08261.1"/>
    <property type="molecule type" value="Genomic_DNA"/>
</dbReference>
<feature type="binding site" evidence="4">
    <location>
        <position position="150"/>
    </location>
    <ligand>
        <name>Mn(2+)</name>
        <dbReference type="ChEBI" id="CHEBI:29035"/>
        <label>1</label>
    </ligand>
</feature>
<dbReference type="GO" id="GO:0008783">
    <property type="term" value="F:agmatinase activity"/>
    <property type="evidence" value="ECO:0007669"/>
    <property type="project" value="UniProtKB-EC"/>
</dbReference>
<protein>
    <submittedName>
        <fullName evidence="6">Agmatinase</fullName>
        <ecNumber evidence="6">3.5.3.11</ecNumber>
    </submittedName>
</protein>
<feature type="binding site" evidence="4">
    <location>
        <position position="243"/>
    </location>
    <ligand>
        <name>Mn(2+)</name>
        <dbReference type="ChEBI" id="CHEBI:29035"/>
        <label>1</label>
    </ligand>
</feature>